<reference evidence="2" key="1">
    <citation type="journal article" date="2014" name="Front. Microbiol.">
        <title>High frequency of phylogenetically diverse reductive dehalogenase-homologous genes in deep subseafloor sedimentary metagenomes.</title>
        <authorList>
            <person name="Kawai M."/>
            <person name="Futagami T."/>
            <person name="Toyoda A."/>
            <person name="Takaki Y."/>
            <person name="Nishi S."/>
            <person name="Hori S."/>
            <person name="Arai W."/>
            <person name="Tsubouchi T."/>
            <person name="Morono Y."/>
            <person name="Uchiyama I."/>
            <person name="Ito T."/>
            <person name="Fujiyama A."/>
            <person name="Inagaki F."/>
            <person name="Takami H."/>
        </authorList>
    </citation>
    <scope>NUCLEOTIDE SEQUENCE</scope>
    <source>
        <strain evidence="2">Expedition CK06-06</strain>
    </source>
</reference>
<organism evidence="2">
    <name type="scientific">marine sediment metagenome</name>
    <dbReference type="NCBI Taxonomy" id="412755"/>
    <lineage>
        <taxon>unclassified sequences</taxon>
        <taxon>metagenomes</taxon>
        <taxon>ecological metagenomes</taxon>
    </lineage>
</organism>
<dbReference type="SUPFAM" id="SSF52833">
    <property type="entry name" value="Thioredoxin-like"/>
    <property type="match status" value="1"/>
</dbReference>
<protein>
    <recommendedName>
        <fullName evidence="1">Thioredoxin-like fold domain-containing protein</fullName>
    </recommendedName>
</protein>
<dbReference type="EMBL" id="BART01012662">
    <property type="protein sequence ID" value="GAG83765.1"/>
    <property type="molecule type" value="Genomic_DNA"/>
</dbReference>
<accession>X0ZFW3</accession>
<feature type="domain" description="Thioredoxin-like fold" evidence="1">
    <location>
        <begin position="1"/>
        <end position="76"/>
    </location>
</feature>
<dbReference type="InterPro" id="IPR012336">
    <property type="entry name" value="Thioredoxin-like_fold"/>
</dbReference>
<evidence type="ECO:0000313" key="3">
    <source>
        <dbReference type="EMBL" id="GAG83765.1"/>
    </source>
</evidence>
<evidence type="ECO:0000313" key="4">
    <source>
        <dbReference type="EMBL" id="GAH23570.1"/>
    </source>
</evidence>
<dbReference type="PANTHER" id="PTHR36450">
    <property type="entry name" value="THIOREDOXIN"/>
    <property type="match status" value="1"/>
</dbReference>
<dbReference type="PIRSF" id="PIRSF037031">
    <property type="entry name" value="Redox_disulphide_2"/>
    <property type="match status" value="1"/>
</dbReference>
<dbReference type="NCBIfam" id="TIGR00412">
    <property type="entry name" value="redox_disulf_2"/>
    <property type="match status" value="1"/>
</dbReference>
<dbReference type="EMBL" id="BART01002283">
    <property type="protein sequence ID" value="GAG59223.1"/>
    <property type="molecule type" value="Genomic_DNA"/>
</dbReference>
<evidence type="ECO:0000259" key="1">
    <source>
        <dbReference type="Pfam" id="PF13192"/>
    </source>
</evidence>
<proteinExistence type="predicted"/>
<dbReference type="EMBL" id="BARU01003415">
    <property type="protein sequence ID" value="GAH23570.1"/>
    <property type="molecule type" value="Genomic_DNA"/>
</dbReference>
<dbReference type="PANTHER" id="PTHR36450:SF1">
    <property type="entry name" value="THIOREDOXIN"/>
    <property type="match status" value="1"/>
</dbReference>
<dbReference type="Pfam" id="PF13192">
    <property type="entry name" value="Thioredoxin_3"/>
    <property type="match status" value="1"/>
</dbReference>
<dbReference type="InterPro" id="IPR036249">
    <property type="entry name" value="Thioredoxin-like_sf"/>
</dbReference>
<dbReference type="AlphaFoldDB" id="X0ZFW3"/>
<sequence>MIIKVLGPGCIKCKTLKKLVKEVLKEKKIEAEIIEVKDFAEILKYPIIFTPSLIINEEIKIQGKIPSKKELIKIIEEA</sequence>
<evidence type="ECO:0000313" key="2">
    <source>
        <dbReference type="EMBL" id="GAG59223.1"/>
    </source>
</evidence>
<dbReference type="Gene3D" id="3.40.30.10">
    <property type="entry name" value="Glutaredoxin"/>
    <property type="match status" value="1"/>
</dbReference>
<name>X0ZFW3_9ZZZZ</name>
<dbReference type="InterPro" id="IPR005243">
    <property type="entry name" value="THIRX-like_proc"/>
</dbReference>
<gene>
    <name evidence="2" type="ORF">S01H4_07105</name>
    <name evidence="3" type="ORF">S01H4_26301</name>
    <name evidence="4" type="ORF">S03H2_07403</name>
</gene>
<comment type="caution">
    <text evidence="2">The sequence shown here is derived from an EMBL/GenBank/DDBJ whole genome shotgun (WGS) entry which is preliminary data.</text>
</comment>